<dbReference type="AlphaFoldDB" id="A0A6N7S617"/>
<sequence length="183" mass="19986">MKMTQKTAFILAALLVLGSAWGKARLTFSSMQKQLDVVYTEGVDHDGQSIAQDIQAKQNTARNCVTVARRYDSAINASLITAVENAAENLGQADSMGERRRLETKLDTAFASLSSALLEASLSQKDEAYVIGFMSEYLASQDRIERDPYHEKAAAVLKDTAGWFPSLLQKLTASSLDIYQIGG</sequence>
<evidence type="ECO:0000256" key="1">
    <source>
        <dbReference type="SAM" id="SignalP"/>
    </source>
</evidence>
<dbReference type="Gene3D" id="1.20.1440.20">
    <property type="entry name" value="LemA-like domain"/>
    <property type="match status" value="1"/>
</dbReference>
<reference evidence="4 5" key="1">
    <citation type="journal article" date="2019" name="Nat. Med.">
        <title>A library of human gut bacterial isolates paired with longitudinal multiomics data enables mechanistic microbiome research.</title>
        <authorList>
            <person name="Poyet M."/>
            <person name="Groussin M."/>
            <person name="Gibbons S.M."/>
            <person name="Avila-Pacheco J."/>
            <person name="Jiang X."/>
            <person name="Kearney S.M."/>
            <person name="Perrotta A.R."/>
            <person name="Berdy B."/>
            <person name="Zhao S."/>
            <person name="Lieberman T.D."/>
            <person name="Swanson P.K."/>
            <person name="Smith M."/>
            <person name="Roesemann S."/>
            <person name="Alexander J.E."/>
            <person name="Rich S.A."/>
            <person name="Livny J."/>
            <person name="Vlamakis H."/>
            <person name="Clish C."/>
            <person name="Bullock K."/>
            <person name="Deik A."/>
            <person name="Scott J."/>
            <person name="Pierce K.A."/>
            <person name="Xavier R.J."/>
            <person name="Alm E.J."/>
        </authorList>
    </citation>
    <scope>NUCLEOTIDE SEQUENCE [LARGE SCALE GENOMIC DNA]</scope>
    <source>
        <strain evidence="2 4">BIOML-A4</strain>
        <strain evidence="3 5">BIOML-A5</strain>
    </source>
</reference>
<evidence type="ECO:0000313" key="4">
    <source>
        <dbReference type="Proteomes" id="UP000433575"/>
    </source>
</evidence>
<dbReference type="EMBL" id="WKPI01000008">
    <property type="protein sequence ID" value="MSC32829.1"/>
    <property type="molecule type" value="Genomic_DNA"/>
</dbReference>
<keyword evidence="5" id="KW-1185">Reference proteome</keyword>
<feature type="chain" id="PRO_5039319848" description="DUF1002 domain-containing protein" evidence="1">
    <location>
        <begin position="23"/>
        <end position="183"/>
    </location>
</feature>
<accession>A0A6N7S617</accession>
<name>A0A6N7S617_9FIRM</name>
<gene>
    <name evidence="3" type="ORF">GKD88_06825</name>
    <name evidence="2" type="ORF">GKE08_07030</name>
</gene>
<dbReference type="EMBL" id="WKPJ01000007">
    <property type="protein sequence ID" value="MSA89075.1"/>
    <property type="molecule type" value="Genomic_DNA"/>
</dbReference>
<feature type="signal peptide" evidence="1">
    <location>
        <begin position="1"/>
        <end position="22"/>
    </location>
</feature>
<evidence type="ECO:0000313" key="3">
    <source>
        <dbReference type="EMBL" id="MSC32829.1"/>
    </source>
</evidence>
<protein>
    <recommendedName>
        <fullName evidence="6">DUF1002 domain-containing protein</fullName>
    </recommendedName>
</protein>
<dbReference type="RefSeq" id="WP_154238449.1">
    <property type="nucleotide sequence ID" value="NZ_CALJPI010000041.1"/>
</dbReference>
<comment type="caution">
    <text evidence="2">The sequence shown here is derived from an EMBL/GenBank/DDBJ whole genome shotgun (WGS) entry which is preliminary data.</text>
</comment>
<keyword evidence="1" id="KW-0732">Signal</keyword>
<dbReference type="Proteomes" id="UP000433575">
    <property type="component" value="Unassembled WGS sequence"/>
</dbReference>
<dbReference type="Proteomes" id="UP000480929">
    <property type="component" value="Unassembled WGS sequence"/>
</dbReference>
<evidence type="ECO:0008006" key="6">
    <source>
        <dbReference type="Google" id="ProtNLM"/>
    </source>
</evidence>
<organism evidence="2 4">
    <name type="scientific">Holdemania massiliensis</name>
    <dbReference type="NCBI Taxonomy" id="1468449"/>
    <lineage>
        <taxon>Bacteria</taxon>
        <taxon>Bacillati</taxon>
        <taxon>Bacillota</taxon>
        <taxon>Erysipelotrichia</taxon>
        <taxon>Erysipelotrichales</taxon>
        <taxon>Erysipelotrichaceae</taxon>
        <taxon>Holdemania</taxon>
    </lineage>
</organism>
<evidence type="ECO:0000313" key="2">
    <source>
        <dbReference type="EMBL" id="MSA89075.1"/>
    </source>
</evidence>
<dbReference type="OrthoDB" id="1651327at2"/>
<proteinExistence type="predicted"/>
<evidence type="ECO:0000313" key="5">
    <source>
        <dbReference type="Proteomes" id="UP000480929"/>
    </source>
</evidence>
<dbReference type="InterPro" id="IPR023353">
    <property type="entry name" value="LemA-like_dom_sf"/>
</dbReference>